<evidence type="ECO:0000313" key="1">
    <source>
        <dbReference type="EMBL" id="VVD68537.1"/>
    </source>
</evidence>
<dbReference type="Proteomes" id="UP000414233">
    <property type="component" value="Unassembled WGS sequence"/>
</dbReference>
<dbReference type="AlphaFoldDB" id="A0A5E4RZ32"/>
<protein>
    <submittedName>
        <fullName evidence="1">Uncharacterized protein</fullName>
    </submittedName>
</protein>
<sequence>MRQEPCAITAAALAAILLAGCTVTRNGPGAPPPPMSRNDAGAPAEVLHAAAILQQQRDLEMQRLSP</sequence>
<evidence type="ECO:0000313" key="2">
    <source>
        <dbReference type="Proteomes" id="UP000414233"/>
    </source>
</evidence>
<reference evidence="1 2" key="1">
    <citation type="submission" date="2019-08" db="EMBL/GenBank/DDBJ databases">
        <authorList>
            <person name="Peeters C."/>
        </authorList>
    </citation>
    <scope>NUCLEOTIDE SEQUENCE [LARGE SCALE GENOMIC DNA]</scope>
    <source>
        <strain evidence="1 2">LMG 30175</strain>
    </source>
</reference>
<keyword evidence="2" id="KW-1185">Reference proteome</keyword>
<gene>
    <name evidence="1" type="ORF">PTE30175_00448</name>
</gene>
<dbReference type="RefSeq" id="WP_150695437.1">
    <property type="nucleotide sequence ID" value="NZ_CABPRZ010000002.1"/>
</dbReference>
<name>A0A5E4RZ32_9BURK</name>
<organism evidence="1 2">
    <name type="scientific">Pandoraea terrae</name>
    <dbReference type="NCBI Taxonomy" id="1537710"/>
    <lineage>
        <taxon>Bacteria</taxon>
        <taxon>Pseudomonadati</taxon>
        <taxon>Pseudomonadota</taxon>
        <taxon>Betaproteobacteria</taxon>
        <taxon>Burkholderiales</taxon>
        <taxon>Burkholderiaceae</taxon>
        <taxon>Pandoraea</taxon>
    </lineage>
</organism>
<proteinExistence type="predicted"/>
<dbReference type="EMBL" id="CABPRZ010000002">
    <property type="protein sequence ID" value="VVD68537.1"/>
    <property type="molecule type" value="Genomic_DNA"/>
</dbReference>
<dbReference type="PROSITE" id="PS51257">
    <property type="entry name" value="PROKAR_LIPOPROTEIN"/>
    <property type="match status" value="1"/>
</dbReference>
<accession>A0A5E4RZ32</accession>